<reference evidence="7" key="1">
    <citation type="submission" date="2019-12" db="EMBL/GenBank/DDBJ databases">
        <title>Genome sequencing and annotation of Brassica cretica.</title>
        <authorList>
            <person name="Studholme D.J."/>
            <person name="Sarris P.F."/>
        </authorList>
    </citation>
    <scope>NUCLEOTIDE SEQUENCE</scope>
    <source>
        <strain evidence="7">PFS-001/15</strain>
        <tissue evidence="7">Leaf</tissue>
    </source>
</reference>
<sequence length="328" mass="37435">MAKPTILTFWPTYVVEITGIVEIVRMKGGNCECYDWMAKWLQNSTSRVARANDQETYRISSVTYTSSEFGEEDTNWVDMPDLGSGGSIEWRRFGEKSEHDDKQKMLAHLIDLVALPQRKELWGTWSSKKEETTCLNRRQIDDDGVQKNHHELGSIAATLISVPRFSGWLYHHYCAMAMALVSLTWEIRGQPNCVQKQKGVRLFLQWAMMQGVAMLLQNRYQRQRLYTRIALGKAKRMDVVWGETAGVDGQLLLLCPILFTLQGFEAYVGLQLLRTALTGVVGEWQVLICGILLVVMAIGNFINTVETLMVKSRFKAKMKRSKSRAELD</sequence>
<comment type="subcellular location">
    <subcellularLocation>
        <location evidence="1">Membrane</location>
        <topology evidence="1">Multi-pass membrane protein</topology>
    </subcellularLocation>
</comment>
<evidence type="ECO:0000256" key="3">
    <source>
        <dbReference type="ARBA" id="ARBA00022692"/>
    </source>
</evidence>
<keyword evidence="3 6" id="KW-0812">Transmembrane</keyword>
<evidence type="ECO:0000313" key="8">
    <source>
        <dbReference type="Proteomes" id="UP000712281"/>
    </source>
</evidence>
<dbReference type="Pfam" id="PF07851">
    <property type="entry name" value="TMEM120A-B"/>
    <property type="match status" value="1"/>
</dbReference>
<dbReference type="GO" id="GO:0016020">
    <property type="term" value="C:membrane"/>
    <property type="evidence" value="ECO:0007669"/>
    <property type="project" value="UniProtKB-SubCell"/>
</dbReference>
<protein>
    <submittedName>
        <fullName evidence="7">Uncharacterized protein</fullName>
    </submittedName>
</protein>
<name>A0A8S9MK27_BRACR</name>
<comment type="caution">
    <text evidence="7">The sequence shown here is derived from an EMBL/GenBank/DDBJ whole genome shotgun (WGS) entry which is preliminary data.</text>
</comment>
<evidence type="ECO:0000256" key="2">
    <source>
        <dbReference type="ARBA" id="ARBA00009700"/>
    </source>
</evidence>
<dbReference type="PANTHER" id="PTHR21433">
    <property type="entry name" value="TRANSMEMBRANE PROTEIN INDUCED BY TUMOR NECROSIS FACTOR ALPHA"/>
    <property type="match status" value="1"/>
</dbReference>
<evidence type="ECO:0000256" key="1">
    <source>
        <dbReference type="ARBA" id="ARBA00004141"/>
    </source>
</evidence>
<evidence type="ECO:0000313" key="7">
    <source>
        <dbReference type="EMBL" id="KAF2617383.1"/>
    </source>
</evidence>
<dbReference type="EMBL" id="QGKW02000007">
    <property type="protein sequence ID" value="KAF2617383.1"/>
    <property type="molecule type" value="Genomic_DNA"/>
</dbReference>
<dbReference type="AlphaFoldDB" id="A0A8S9MK27"/>
<feature type="transmembrane region" description="Helical" evidence="6">
    <location>
        <begin position="284"/>
        <end position="310"/>
    </location>
</feature>
<organism evidence="7 8">
    <name type="scientific">Brassica cretica</name>
    <name type="common">Mustard</name>
    <dbReference type="NCBI Taxonomy" id="69181"/>
    <lineage>
        <taxon>Eukaryota</taxon>
        <taxon>Viridiplantae</taxon>
        <taxon>Streptophyta</taxon>
        <taxon>Embryophyta</taxon>
        <taxon>Tracheophyta</taxon>
        <taxon>Spermatophyta</taxon>
        <taxon>Magnoliopsida</taxon>
        <taxon>eudicotyledons</taxon>
        <taxon>Gunneridae</taxon>
        <taxon>Pentapetalae</taxon>
        <taxon>rosids</taxon>
        <taxon>malvids</taxon>
        <taxon>Brassicales</taxon>
        <taxon>Brassicaceae</taxon>
        <taxon>Brassiceae</taxon>
        <taxon>Brassica</taxon>
    </lineage>
</organism>
<keyword evidence="5 6" id="KW-0472">Membrane</keyword>
<keyword evidence="4 6" id="KW-1133">Transmembrane helix</keyword>
<evidence type="ECO:0000256" key="4">
    <source>
        <dbReference type="ARBA" id="ARBA00022989"/>
    </source>
</evidence>
<proteinExistence type="inferred from homology"/>
<evidence type="ECO:0000256" key="5">
    <source>
        <dbReference type="ARBA" id="ARBA00023136"/>
    </source>
</evidence>
<comment type="similarity">
    <text evidence="2">Belongs to the TMEM120 family.</text>
</comment>
<evidence type="ECO:0000256" key="6">
    <source>
        <dbReference type="SAM" id="Phobius"/>
    </source>
</evidence>
<accession>A0A8S9MK27</accession>
<dbReference type="InterPro" id="IPR012926">
    <property type="entry name" value="TMEM120A/B"/>
</dbReference>
<dbReference type="Proteomes" id="UP000712281">
    <property type="component" value="Unassembled WGS sequence"/>
</dbReference>
<gene>
    <name evidence="7" type="ORF">F2Q68_00039461</name>
</gene>
<dbReference type="PANTHER" id="PTHR21433:SF5">
    <property type="entry name" value="TMPIT-LIKE PROTEIN"/>
    <property type="match status" value="1"/>
</dbReference>